<evidence type="ECO:0000256" key="1">
    <source>
        <dbReference type="ARBA" id="ARBA00009437"/>
    </source>
</evidence>
<dbReference type="PANTHER" id="PTHR30537:SF5">
    <property type="entry name" value="HTH-TYPE TRANSCRIPTIONAL ACTIVATOR TTDR-RELATED"/>
    <property type="match status" value="1"/>
</dbReference>
<dbReference type="InterPro" id="IPR036388">
    <property type="entry name" value="WH-like_DNA-bd_sf"/>
</dbReference>
<evidence type="ECO:0000256" key="3">
    <source>
        <dbReference type="ARBA" id="ARBA00023125"/>
    </source>
</evidence>
<dbReference type="GO" id="GO:0003677">
    <property type="term" value="F:DNA binding"/>
    <property type="evidence" value="ECO:0007669"/>
    <property type="project" value="UniProtKB-KW"/>
</dbReference>
<dbReference type="InterPro" id="IPR000847">
    <property type="entry name" value="LysR_HTH_N"/>
</dbReference>
<dbReference type="CDD" id="cd08422">
    <property type="entry name" value="PBP2_CrgA_like"/>
    <property type="match status" value="1"/>
</dbReference>
<dbReference type="GO" id="GO:0003700">
    <property type="term" value="F:DNA-binding transcription factor activity"/>
    <property type="evidence" value="ECO:0007669"/>
    <property type="project" value="InterPro"/>
</dbReference>
<evidence type="ECO:0000313" key="6">
    <source>
        <dbReference type="EMBL" id="QEM83653.1"/>
    </source>
</evidence>
<dbReference type="InterPro" id="IPR036390">
    <property type="entry name" value="WH_DNA-bd_sf"/>
</dbReference>
<dbReference type="AlphaFoldDB" id="A0A5C1NMA5"/>
<evidence type="ECO:0000259" key="5">
    <source>
        <dbReference type="PROSITE" id="PS50931"/>
    </source>
</evidence>
<organism evidence="6 7">
    <name type="scientific">Halomonas binhaiensis</name>
    <dbReference type="NCBI Taxonomy" id="2562282"/>
    <lineage>
        <taxon>Bacteria</taxon>
        <taxon>Pseudomonadati</taxon>
        <taxon>Pseudomonadota</taxon>
        <taxon>Gammaproteobacteria</taxon>
        <taxon>Oceanospirillales</taxon>
        <taxon>Halomonadaceae</taxon>
        <taxon>Halomonas</taxon>
    </lineage>
</organism>
<dbReference type="Pfam" id="PF03466">
    <property type="entry name" value="LysR_substrate"/>
    <property type="match status" value="1"/>
</dbReference>
<dbReference type="SUPFAM" id="SSF53850">
    <property type="entry name" value="Periplasmic binding protein-like II"/>
    <property type="match status" value="1"/>
</dbReference>
<keyword evidence="4" id="KW-0804">Transcription</keyword>
<dbReference type="Gene3D" id="1.10.10.10">
    <property type="entry name" value="Winged helix-like DNA-binding domain superfamily/Winged helix DNA-binding domain"/>
    <property type="match status" value="1"/>
</dbReference>
<dbReference type="Gene3D" id="3.40.190.290">
    <property type="match status" value="1"/>
</dbReference>
<dbReference type="PANTHER" id="PTHR30537">
    <property type="entry name" value="HTH-TYPE TRANSCRIPTIONAL REGULATOR"/>
    <property type="match status" value="1"/>
</dbReference>
<dbReference type="FunFam" id="1.10.10.10:FF:000001">
    <property type="entry name" value="LysR family transcriptional regulator"/>
    <property type="match status" value="1"/>
</dbReference>
<dbReference type="InterPro" id="IPR058163">
    <property type="entry name" value="LysR-type_TF_proteobact-type"/>
</dbReference>
<dbReference type="KEGG" id="hbh:E4T21_20365"/>
<dbReference type="OrthoDB" id="9815676at2"/>
<dbReference type="InterPro" id="IPR005119">
    <property type="entry name" value="LysR_subst-bd"/>
</dbReference>
<dbReference type="FunFam" id="3.40.190.290:FF:000001">
    <property type="entry name" value="Transcriptional regulator, LysR family"/>
    <property type="match status" value="1"/>
</dbReference>
<dbReference type="RefSeq" id="WP_149286775.1">
    <property type="nucleotide sequence ID" value="NZ_CP038437.2"/>
</dbReference>
<evidence type="ECO:0000256" key="4">
    <source>
        <dbReference type="ARBA" id="ARBA00023163"/>
    </source>
</evidence>
<proteinExistence type="inferred from homology"/>
<dbReference type="Proteomes" id="UP000324285">
    <property type="component" value="Chromosome"/>
</dbReference>
<gene>
    <name evidence="6" type="ORF">E4T21_20365</name>
</gene>
<reference evidence="6" key="1">
    <citation type="submission" date="2021-02" db="EMBL/GenBank/DDBJ databases">
        <title>Strain Y2R2, a novel species of the genus Halomonas.</title>
        <authorList>
            <person name="Huang H."/>
        </authorList>
    </citation>
    <scope>NUCLEOTIDE SEQUENCE</scope>
    <source>
        <strain evidence="6">Y2R2</strain>
    </source>
</reference>
<evidence type="ECO:0000313" key="7">
    <source>
        <dbReference type="Proteomes" id="UP000324285"/>
    </source>
</evidence>
<dbReference type="PROSITE" id="PS50931">
    <property type="entry name" value="HTH_LYSR"/>
    <property type="match status" value="1"/>
</dbReference>
<dbReference type="Pfam" id="PF00126">
    <property type="entry name" value="HTH_1"/>
    <property type="match status" value="1"/>
</dbReference>
<dbReference type="EMBL" id="CP038437">
    <property type="protein sequence ID" value="QEM83653.1"/>
    <property type="molecule type" value="Genomic_DNA"/>
</dbReference>
<keyword evidence="7" id="KW-1185">Reference proteome</keyword>
<evidence type="ECO:0000256" key="2">
    <source>
        <dbReference type="ARBA" id="ARBA00023015"/>
    </source>
</evidence>
<keyword evidence="3" id="KW-0238">DNA-binding</keyword>
<protein>
    <submittedName>
        <fullName evidence="6">LysR family transcriptional regulator</fullName>
    </submittedName>
</protein>
<accession>A0A5C1NMA5</accession>
<dbReference type="SUPFAM" id="SSF46785">
    <property type="entry name" value="Winged helix' DNA-binding domain"/>
    <property type="match status" value="1"/>
</dbReference>
<comment type="similarity">
    <text evidence="1">Belongs to the LysR transcriptional regulatory family.</text>
</comment>
<name>A0A5C1NMA5_9GAMM</name>
<keyword evidence="2" id="KW-0805">Transcription regulation</keyword>
<feature type="domain" description="HTH lysR-type" evidence="5">
    <location>
        <begin position="10"/>
        <end position="67"/>
    </location>
</feature>
<sequence length="303" mass="33383">MSSHYPSPGTSLDDIVTFAEVARRGSLRKAGERLHLTTGAVSRRLDALEQRLGVRLLHRTTRSVSLTTAGSEYLANVLPAVEAISMASQRLSEHEGALAGEIRISLPVNYGRLHIAPSLPEFLNLHPNIRLDAVFNDSFSDIVGDGFDLAIRIGHLEDSRLVARRIASDRRIIAASSEYLDAHGTPRHPTDLLHHDCLHYTHFRGSQRWIFRKGDEQLSIPIKGKFRANYGHALTLAAEQGLGIVQSSRAITLDALKAGKLCEILTDWALPEIGVYAVTPSRNGMPLRVQALIDFLSQRLPDA</sequence>